<name>A0A3M0FXM0_9ACTN</name>
<gene>
    <name evidence="1" type="ORF">EAX62_16090</name>
</gene>
<organism evidence="1 2">
    <name type="scientific">Tessaracoccus antarcticus</name>
    <dbReference type="NCBI Taxonomy" id="2479848"/>
    <lineage>
        <taxon>Bacteria</taxon>
        <taxon>Bacillati</taxon>
        <taxon>Actinomycetota</taxon>
        <taxon>Actinomycetes</taxon>
        <taxon>Propionibacteriales</taxon>
        <taxon>Propionibacteriaceae</taxon>
        <taxon>Tessaracoccus</taxon>
    </lineage>
</organism>
<dbReference type="Proteomes" id="UP000275256">
    <property type="component" value="Unassembled WGS sequence"/>
</dbReference>
<keyword evidence="2" id="KW-1185">Reference proteome</keyword>
<evidence type="ECO:0000313" key="2">
    <source>
        <dbReference type="Proteomes" id="UP000275256"/>
    </source>
</evidence>
<protein>
    <submittedName>
        <fullName evidence="1">Uncharacterized protein</fullName>
    </submittedName>
</protein>
<dbReference type="EMBL" id="REFW01000007">
    <property type="protein sequence ID" value="RMB57255.1"/>
    <property type="molecule type" value="Genomic_DNA"/>
</dbReference>
<comment type="caution">
    <text evidence="1">The sequence shown here is derived from an EMBL/GenBank/DDBJ whole genome shotgun (WGS) entry which is preliminary data.</text>
</comment>
<proteinExistence type="predicted"/>
<dbReference type="AlphaFoldDB" id="A0A3M0FXM0"/>
<sequence length="61" mass="6753">MLAPGTDVFLTLALSRDAAETGRVRSQVITYRVDGELSDRQATSRLRIILTQDCQTLNEDA</sequence>
<reference evidence="1 2" key="1">
    <citation type="submission" date="2018-10" db="EMBL/GenBank/DDBJ databases">
        <title>Tessaracoccus antarcticuss sp. nov., isolated from sediment.</title>
        <authorList>
            <person name="Zhou L.Y."/>
            <person name="Du Z.J."/>
        </authorList>
    </citation>
    <scope>NUCLEOTIDE SEQUENCE [LARGE SCALE GENOMIC DNA]</scope>
    <source>
        <strain evidence="1 2">JDX10</strain>
    </source>
</reference>
<accession>A0A3M0FXM0</accession>
<evidence type="ECO:0000313" key="1">
    <source>
        <dbReference type="EMBL" id="RMB57255.1"/>
    </source>
</evidence>